<sequence length="34" mass="4087">MKKAPHMIGRFFCILEYFPDYISRHKTVTEVQPC</sequence>
<dbReference type="EMBL" id="SNXC01000009">
    <property type="protein sequence ID" value="TDO99457.1"/>
    <property type="molecule type" value="Genomic_DNA"/>
</dbReference>
<evidence type="ECO:0000313" key="2">
    <source>
        <dbReference type="Proteomes" id="UP000294656"/>
    </source>
</evidence>
<keyword evidence="2" id="KW-1185">Reference proteome</keyword>
<name>A0A4R6MCS3_9GAMM</name>
<protein>
    <submittedName>
        <fullName evidence="1">Uncharacterized protein</fullName>
    </submittedName>
</protein>
<gene>
    <name evidence="1" type="ORF">DFP79_0439</name>
</gene>
<comment type="caution">
    <text evidence="1">The sequence shown here is derived from an EMBL/GenBank/DDBJ whole genome shotgun (WGS) entry which is preliminary data.</text>
</comment>
<dbReference type="AlphaFoldDB" id="A0A4R6MCS3"/>
<proteinExistence type="predicted"/>
<evidence type="ECO:0000313" key="1">
    <source>
        <dbReference type="EMBL" id="TDO99457.1"/>
    </source>
</evidence>
<organism evidence="1 2">
    <name type="scientific">Marinomonas balearica</name>
    <dbReference type="NCBI Taxonomy" id="491947"/>
    <lineage>
        <taxon>Bacteria</taxon>
        <taxon>Pseudomonadati</taxon>
        <taxon>Pseudomonadota</taxon>
        <taxon>Gammaproteobacteria</taxon>
        <taxon>Oceanospirillales</taxon>
        <taxon>Oceanospirillaceae</taxon>
        <taxon>Marinomonas</taxon>
    </lineage>
</organism>
<accession>A0A4R6MCS3</accession>
<reference evidence="1 2" key="1">
    <citation type="submission" date="2019-03" db="EMBL/GenBank/DDBJ databases">
        <title>Genomic Encyclopedia of Type Strains, Phase III (KMG-III): the genomes of soil and plant-associated and newly described type strains.</title>
        <authorList>
            <person name="Whitman W."/>
        </authorList>
    </citation>
    <scope>NUCLEOTIDE SEQUENCE [LARGE SCALE GENOMIC DNA]</scope>
    <source>
        <strain evidence="1 2">CECT 7378</strain>
    </source>
</reference>
<dbReference type="Proteomes" id="UP000294656">
    <property type="component" value="Unassembled WGS sequence"/>
</dbReference>